<keyword evidence="2" id="KW-0812">Transmembrane</keyword>
<feature type="region of interest" description="Disordered" evidence="1">
    <location>
        <begin position="1"/>
        <end position="26"/>
    </location>
</feature>
<gene>
    <name evidence="4" type="ORF">LZ016_01065</name>
</gene>
<feature type="domain" description="Ice-binding protein C-terminal" evidence="3">
    <location>
        <begin position="186"/>
        <end position="210"/>
    </location>
</feature>
<name>A0ABS9VI97_9SPHN</name>
<evidence type="ECO:0000259" key="3">
    <source>
        <dbReference type="Pfam" id="PF07589"/>
    </source>
</evidence>
<accession>A0ABS9VI97</accession>
<feature type="compositionally biased region" description="Gly residues" evidence="1">
    <location>
        <begin position="163"/>
        <end position="172"/>
    </location>
</feature>
<evidence type="ECO:0000256" key="2">
    <source>
        <dbReference type="SAM" id="Phobius"/>
    </source>
</evidence>
<comment type="caution">
    <text evidence="4">The sequence shown here is derived from an EMBL/GenBank/DDBJ whole genome shotgun (WGS) entry which is preliminary data.</text>
</comment>
<sequence length="219" mass="22267">MTGWGPQYKGSNSRSSSGRARRARRKAIKRQQRIALGAVGAFAFLAAAPLTIAAYLGTDPLVAGLDNAKSFLAMMSERSPGGRTSAELVTKHKRAAAAPTEHALGKIHSPAPPPFASPIAAVPPSIAELPPFETALANSPPLFMAPPPPGGGGGVIVPPAAPPGGGGGGCCGGTDTPKPPPPPPPAVPEPGTWATMLLGFGMVGLLMRRRCPTRTHSWA</sequence>
<dbReference type="NCBIfam" id="NF035944">
    <property type="entry name" value="PEPxxWA-CTERM"/>
    <property type="match status" value="1"/>
</dbReference>
<keyword evidence="2" id="KW-1133">Transmembrane helix</keyword>
<evidence type="ECO:0000313" key="5">
    <source>
        <dbReference type="Proteomes" id="UP001203058"/>
    </source>
</evidence>
<keyword evidence="5" id="KW-1185">Reference proteome</keyword>
<dbReference type="InterPro" id="IPR013424">
    <property type="entry name" value="Ice-binding_C"/>
</dbReference>
<keyword evidence="2" id="KW-0472">Membrane</keyword>
<feature type="region of interest" description="Disordered" evidence="1">
    <location>
        <begin position="162"/>
        <end position="188"/>
    </location>
</feature>
<evidence type="ECO:0000256" key="1">
    <source>
        <dbReference type="SAM" id="MobiDB-lite"/>
    </source>
</evidence>
<dbReference type="NCBIfam" id="TIGR02595">
    <property type="entry name" value="PEP_CTERM"/>
    <property type="match status" value="1"/>
</dbReference>
<dbReference type="RefSeq" id="WP_241445205.1">
    <property type="nucleotide sequence ID" value="NZ_JAKZHW010000001.1"/>
</dbReference>
<dbReference type="Proteomes" id="UP001203058">
    <property type="component" value="Unassembled WGS sequence"/>
</dbReference>
<reference evidence="4 5" key="1">
    <citation type="submission" date="2022-03" db="EMBL/GenBank/DDBJ databases">
        <authorList>
            <person name="Jo J.-H."/>
            <person name="Im W.-T."/>
        </authorList>
    </citation>
    <scope>NUCLEOTIDE SEQUENCE [LARGE SCALE GENOMIC DNA]</scope>
    <source>
        <strain evidence="4 5">SM33</strain>
    </source>
</reference>
<feature type="transmembrane region" description="Helical" evidence="2">
    <location>
        <begin position="190"/>
        <end position="207"/>
    </location>
</feature>
<protein>
    <submittedName>
        <fullName evidence="4">PEPxxWA-CTERM sorting domain-containing protein</fullName>
    </submittedName>
</protein>
<feature type="transmembrane region" description="Helical" evidence="2">
    <location>
        <begin position="34"/>
        <end position="56"/>
    </location>
</feature>
<organism evidence="4 5">
    <name type="scientific">Sphingomonas telluris</name>
    <dbReference type="NCBI Taxonomy" id="2907998"/>
    <lineage>
        <taxon>Bacteria</taxon>
        <taxon>Pseudomonadati</taxon>
        <taxon>Pseudomonadota</taxon>
        <taxon>Alphaproteobacteria</taxon>
        <taxon>Sphingomonadales</taxon>
        <taxon>Sphingomonadaceae</taxon>
        <taxon>Sphingomonas</taxon>
    </lineage>
</organism>
<feature type="compositionally biased region" description="Pro residues" evidence="1">
    <location>
        <begin position="177"/>
        <end position="188"/>
    </location>
</feature>
<dbReference type="EMBL" id="JAKZHW010000001">
    <property type="protein sequence ID" value="MCH8614698.1"/>
    <property type="molecule type" value="Genomic_DNA"/>
</dbReference>
<evidence type="ECO:0000313" key="4">
    <source>
        <dbReference type="EMBL" id="MCH8614698.1"/>
    </source>
</evidence>
<dbReference type="Pfam" id="PF07589">
    <property type="entry name" value="PEP-CTERM"/>
    <property type="match status" value="1"/>
</dbReference>
<proteinExistence type="predicted"/>